<keyword evidence="2" id="KW-0732">Signal</keyword>
<feature type="signal peptide" evidence="2">
    <location>
        <begin position="1"/>
        <end position="21"/>
    </location>
</feature>
<feature type="chain" id="PRO_5023034486" description="Ribonuclease H1 N-terminal domain-containing protein" evidence="2">
    <location>
        <begin position="22"/>
        <end position="222"/>
    </location>
</feature>
<evidence type="ECO:0000313" key="5">
    <source>
        <dbReference type="Proteomes" id="UP000307440"/>
    </source>
</evidence>
<proteinExistence type="predicted"/>
<dbReference type="InterPro" id="IPR011320">
    <property type="entry name" value="RNase_H1_N"/>
</dbReference>
<dbReference type="SUPFAM" id="SSF55658">
    <property type="entry name" value="L9 N-domain-like"/>
    <property type="match status" value="1"/>
</dbReference>
<evidence type="ECO:0000256" key="2">
    <source>
        <dbReference type="SAM" id="SignalP"/>
    </source>
</evidence>
<dbReference type="Gene3D" id="3.40.970.10">
    <property type="entry name" value="Ribonuclease H1, N-terminal domain"/>
    <property type="match status" value="1"/>
</dbReference>
<evidence type="ECO:0000313" key="4">
    <source>
        <dbReference type="EMBL" id="TFK17977.1"/>
    </source>
</evidence>
<organism evidence="4 5">
    <name type="scientific">Coprinopsis marcescibilis</name>
    <name type="common">Agaric fungus</name>
    <name type="synonym">Psathyrella marcescibilis</name>
    <dbReference type="NCBI Taxonomy" id="230819"/>
    <lineage>
        <taxon>Eukaryota</taxon>
        <taxon>Fungi</taxon>
        <taxon>Dikarya</taxon>
        <taxon>Basidiomycota</taxon>
        <taxon>Agaricomycotina</taxon>
        <taxon>Agaricomycetes</taxon>
        <taxon>Agaricomycetidae</taxon>
        <taxon>Agaricales</taxon>
        <taxon>Agaricineae</taxon>
        <taxon>Psathyrellaceae</taxon>
        <taxon>Coprinopsis</taxon>
    </lineage>
</organism>
<sequence length="222" mass="22815">MATRSRVLSMSTLCALLTSWGVTIHTVIEEVQEHEANSGKAADVSDGPSSSGNNVLEDWGTSRPPPPSSPAPNPGVNIVNVDADTMRLIVCAMASMGIDLTNEAATDIAEAESKAAAKAEAEEAETNAAAAGPPAVVVVAAPSPGIPLSAPTNTFPGSEAPSPANRWYVVTVGKSVGVYMGWTTVQPMVIGVSGACFQKCKDHDDALNAWQEACAANTVRVV</sequence>
<protein>
    <recommendedName>
        <fullName evidence="3">Ribonuclease H1 N-terminal domain-containing protein</fullName>
    </recommendedName>
</protein>
<feature type="domain" description="Ribonuclease H1 N-terminal" evidence="3">
    <location>
        <begin position="167"/>
        <end position="208"/>
    </location>
</feature>
<name>A0A5C3KDX9_COPMA</name>
<feature type="region of interest" description="Disordered" evidence="1">
    <location>
        <begin position="35"/>
        <end position="76"/>
    </location>
</feature>
<reference evidence="4 5" key="1">
    <citation type="journal article" date="2019" name="Nat. Ecol. Evol.">
        <title>Megaphylogeny resolves global patterns of mushroom evolution.</title>
        <authorList>
            <person name="Varga T."/>
            <person name="Krizsan K."/>
            <person name="Foldi C."/>
            <person name="Dima B."/>
            <person name="Sanchez-Garcia M."/>
            <person name="Sanchez-Ramirez S."/>
            <person name="Szollosi G.J."/>
            <person name="Szarkandi J.G."/>
            <person name="Papp V."/>
            <person name="Albert L."/>
            <person name="Andreopoulos W."/>
            <person name="Angelini C."/>
            <person name="Antonin V."/>
            <person name="Barry K.W."/>
            <person name="Bougher N.L."/>
            <person name="Buchanan P."/>
            <person name="Buyck B."/>
            <person name="Bense V."/>
            <person name="Catcheside P."/>
            <person name="Chovatia M."/>
            <person name="Cooper J."/>
            <person name="Damon W."/>
            <person name="Desjardin D."/>
            <person name="Finy P."/>
            <person name="Geml J."/>
            <person name="Haridas S."/>
            <person name="Hughes K."/>
            <person name="Justo A."/>
            <person name="Karasinski D."/>
            <person name="Kautmanova I."/>
            <person name="Kiss B."/>
            <person name="Kocsube S."/>
            <person name="Kotiranta H."/>
            <person name="LaButti K.M."/>
            <person name="Lechner B.E."/>
            <person name="Liimatainen K."/>
            <person name="Lipzen A."/>
            <person name="Lukacs Z."/>
            <person name="Mihaltcheva S."/>
            <person name="Morgado L.N."/>
            <person name="Niskanen T."/>
            <person name="Noordeloos M.E."/>
            <person name="Ohm R.A."/>
            <person name="Ortiz-Santana B."/>
            <person name="Ovrebo C."/>
            <person name="Racz N."/>
            <person name="Riley R."/>
            <person name="Savchenko A."/>
            <person name="Shiryaev A."/>
            <person name="Soop K."/>
            <person name="Spirin V."/>
            <person name="Szebenyi C."/>
            <person name="Tomsovsky M."/>
            <person name="Tulloss R.E."/>
            <person name="Uehling J."/>
            <person name="Grigoriev I.V."/>
            <person name="Vagvolgyi C."/>
            <person name="Papp T."/>
            <person name="Martin F.M."/>
            <person name="Miettinen O."/>
            <person name="Hibbett D.S."/>
            <person name="Nagy L.G."/>
        </authorList>
    </citation>
    <scope>NUCLEOTIDE SEQUENCE [LARGE SCALE GENOMIC DNA]</scope>
    <source>
        <strain evidence="4 5">CBS 121175</strain>
    </source>
</reference>
<dbReference type="Proteomes" id="UP000307440">
    <property type="component" value="Unassembled WGS sequence"/>
</dbReference>
<dbReference type="InterPro" id="IPR037056">
    <property type="entry name" value="RNase_H1_N_sf"/>
</dbReference>
<feature type="compositionally biased region" description="Pro residues" evidence="1">
    <location>
        <begin position="63"/>
        <end position="73"/>
    </location>
</feature>
<dbReference type="InterPro" id="IPR009027">
    <property type="entry name" value="Ribosomal_bL9/RNase_H1_N"/>
</dbReference>
<evidence type="ECO:0000259" key="3">
    <source>
        <dbReference type="Pfam" id="PF01693"/>
    </source>
</evidence>
<gene>
    <name evidence="4" type="ORF">FA15DRAFT_710306</name>
</gene>
<dbReference type="OrthoDB" id="3270804at2759"/>
<dbReference type="EMBL" id="ML210444">
    <property type="protein sequence ID" value="TFK17977.1"/>
    <property type="molecule type" value="Genomic_DNA"/>
</dbReference>
<accession>A0A5C3KDX9</accession>
<keyword evidence="5" id="KW-1185">Reference proteome</keyword>
<dbReference type="Pfam" id="PF01693">
    <property type="entry name" value="Cauli_VI"/>
    <property type="match status" value="1"/>
</dbReference>
<evidence type="ECO:0000256" key="1">
    <source>
        <dbReference type="SAM" id="MobiDB-lite"/>
    </source>
</evidence>
<dbReference type="AlphaFoldDB" id="A0A5C3KDX9"/>